<protein>
    <recommendedName>
        <fullName evidence="12">Valine--tRNA ligase</fullName>
        <ecNumber evidence="12">6.1.1.9</ecNumber>
    </recommendedName>
    <alternativeName>
        <fullName evidence="12">Valyl-tRNA synthetase</fullName>
        <shortName evidence="12">ValRS</shortName>
    </alternativeName>
</protein>
<dbReference type="InterPro" id="IPR002303">
    <property type="entry name" value="Valyl-tRNA_ligase"/>
</dbReference>
<keyword evidence="6 12" id="KW-0067">ATP-binding</keyword>
<dbReference type="Gene3D" id="3.40.50.620">
    <property type="entry name" value="HUPs"/>
    <property type="match status" value="2"/>
</dbReference>
<evidence type="ECO:0000259" key="15">
    <source>
        <dbReference type="Pfam" id="PF10458"/>
    </source>
</evidence>
<dbReference type="InterPro" id="IPR001412">
    <property type="entry name" value="aa-tRNA-synth_I_CS"/>
</dbReference>
<organism evidence="16 17">
    <name type="scientific">Sphingobium quisquiliarum P25</name>
    <dbReference type="NCBI Taxonomy" id="1329909"/>
    <lineage>
        <taxon>Bacteria</taxon>
        <taxon>Pseudomonadati</taxon>
        <taxon>Pseudomonadota</taxon>
        <taxon>Alphaproteobacteria</taxon>
        <taxon>Sphingomonadales</taxon>
        <taxon>Sphingomonadaceae</taxon>
        <taxon>Sphingobium</taxon>
    </lineage>
</organism>
<comment type="catalytic activity">
    <reaction evidence="10 12">
        <text>tRNA(Val) + L-valine + ATP = L-valyl-tRNA(Val) + AMP + diphosphate</text>
        <dbReference type="Rhea" id="RHEA:10704"/>
        <dbReference type="Rhea" id="RHEA-COMP:9672"/>
        <dbReference type="Rhea" id="RHEA-COMP:9708"/>
        <dbReference type="ChEBI" id="CHEBI:30616"/>
        <dbReference type="ChEBI" id="CHEBI:33019"/>
        <dbReference type="ChEBI" id="CHEBI:57762"/>
        <dbReference type="ChEBI" id="CHEBI:78442"/>
        <dbReference type="ChEBI" id="CHEBI:78537"/>
        <dbReference type="ChEBI" id="CHEBI:456215"/>
        <dbReference type="EC" id="6.1.1.9"/>
    </reaction>
</comment>
<dbReference type="SUPFAM" id="SSF50677">
    <property type="entry name" value="ValRS/IleRS/LeuRS editing domain"/>
    <property type="match status" value="1"/>
</dbReference>
<evidence type="ECO:0000313" key="17">
    <source>
        <dbReference type="Proteomes" id="UP000015525"/>
    </source>
</evidence>
<evidence type="ECO:0000256" key="6">
    <source>
        <dbReference type="ARBA" id="ARBA00022840"/>
    </source>
</evidence>
<evidence type="ECO:0000313" key="16">
    <source>
        <dbReference type="EMBL" id="EQB09140.1"/>
    </source>
</evidence>
<evidence type="ECO:0000256" key="8">
    <source>
        <dbReference type="ARBA" id="ARBA00023054"/>
    </source>
</evidence>
<dbReference type="CDD" id="cd07962">
    <property type="entry name" value="Anticodon_Ia_Val"/>
    <property type="match status" value="1"/>
</dbReference>
<dbReference type="GO" id="GO:0002161">
    <property type="term" value="F:aminoacyl-tRNA deacylase activity"/>
    <property type="evidence" value="ECO:0007669"/>
    <property type="project" value="InterPro"/>
</dbReference>
<feature type="binding site" evidence="12">
    <location>
        <position position="559"/>
    </location>
    <ligand>
        <name>ATP</name>
        <dbReference type="ChEBI" id="CHEBI:30616"/>
    </ligand>
</feature>
<dbReference type="EMBL" id="ATHO01000055">
    <property type="protein sequence ID" value="EQB09140.1"/>
    <property type="molecule type" value="Genomic_DNA"/>
</dbReference>
<dbReference type="Proteomes" id="UP000015525">
    <property type="component" value="Unassembled WGS sequence"/>
</dbReference>
<dbReference type="InterPro" id="IPR002300">
    <property type="entry name" value="aa-tRNA-synth_Ia"/>
</dbReference>
<evidence type="ECO:0000256" key="11">
    <source>
        <dbReference type="ARBA" id="ARBA00060830"/>
    </source>
</evidence>
<dbReference type="NCBIfam" id="NF004349">
    <property type="entry name" value="PRK05729.1"/>
    <property type="match status" value="1"/>
</dbReference>
<comment type="subunit">
    <text evidence="2 12">Monomer.</text>
</comment>
<dbReference type="Pfam" id="PF08264">
    <property type="entry name" value="Anticodon_1"/>
    <property type="match status" value="1"/>
</dbReference>
<feature type="short sequence motif" description="'KMSKS' region" evidence="12">
    <location>
        <begin position="556"/>
        <end position="560"/>
    </location>
</feature>
<comment type="subcellular location">
    <subcellularLocation>
        <location evidence="1 12">Cytoplasm</location>
    </subcellularLocation>
</comment>
<dbReference type="CDD" id="cd00817">
    <property type="entry name" value="ValRS_core"/>
    <property type="match status" value="1"/>
</dbReference>
<evidence type="ECO:0000256" key="4">
    <source>
        <dbReference type="ARBA" id="ARBA00022598"/>
    </source>
</evidence>
<dbReference type="InterPro" id="IPR010978">
    <property type="entry name" value="tRNA-bd_arm"/>
</dbReference>
<dbReference type="EC" id="6.1.1.9" evidence="12"/>
<feature type="coiled-coil region" evidence="12">
    <location>
        <begin position="832"/>
        <end position="894"/>
    </location>
</feature>
<dbReference type="HAMAP" id="MF_02004">
    <property type="entry name" value="Val_tRNA_synth_type1"/>
    <property type="match status" value="1"/>
</dbReference>
<dbReference type="Gene3D" id="1.10.730.10">
    <property type="entry name" value="Isoleucyl-tRNA Synthetase, Domain 1"/>
    <property type="match status" value="1"/>
</dbReference>
<dbReference type="InterPro" id="IPR033705">
    <property type="entry name" value="Anticodon_Ia_Val"/>
</dbReference>
<dbReference type="GO" id="GO:0006438">
    <property type="term" value="P:valyl-tRNA aminoacylation"/>
    <property type="evidence" value="ECO:0007669"/>
    <property type="project" value="UniProtKB-UniRule"/>
</dbReference>
<feature type="domain" description="Methionyl/Valyl/Leucyl/Isoleucyl-tRNA synthetase anticodon-binding" evidence="14">
    <location>
        <begin position="638"/>
        <end position="777"/>
    </location>
</feature>
<feature type="short sequence motif" description="'HIGH' region" evidence="12">
    <location>
        <begin position="44"/>
        <end position="54"/>
    </location>
</feature>
<evidence type="ECO:0000256" key="3">
    <source>
        <dbReference type="ARBA" id="ARBA00022490"/>
    </source>
</evidence>
<keyword evidence="7 12" id="KW-0648">Protein biosynthesis</keyword>
<dbReference type="NCBIfam" id="TIGR00422">
    <property type="entry name" value="valS"/>
    <property type="match status" value="1"/>
</dbReference>
<evidence type="ECO:0000256" key="12">
    <source>
        <dbReference type="HAMAP-Rule" id="MF_02004"/>
    </source>
</evidence>
<dbReference type="FunFam" id="1.10.287.380:FF:000001">
    <property type="entry name" value="Valine--tRNA ligase"/>
    <property type="match status" value="1"/>
</dbReference>
<comment type="caution">
    <text evidence="16">The sequence shown here is derived from an EMBL/GenBank/DDBJ whole genome shotgun (WGS) entry which is preliminary data.</text>
</comment>
<dbReference type="AlphaFoldDB" id="T0IBS6"/>
<comment type="similarity">
    <text evidence="11 12">Belongs to the class-I aminoacyl-tRNA synthetase family. ValS type 1 subfamily.</text>
</comment>
<accession>T0IBS6</accession>
<dbReference type="RefSeq" id="WP_021237571.1">
    <property type="nucleotide sequence ID" value="NZ_ATHO01000055.1"/>
</dbReference>
<dbReference type="Gene3D" id="1.10.287.380">
    <property type="entry name" value="Valyl-tRNA synthetase, C-terminal domain"/>
    <property type="match status" value="1"/>
</dbReference>
<keyword evidence="8 12" id="KW-0175">Coiled coil</keyword>
<dbReference type="FunFam" id="1.10.730.10:FF:000002">
    <property type="entry name" value="Leucine--tRNA ligase"/>
    <property type="match status" value="1"/>
</dbReference>
<dbReference type="PROSITE" id="PS00178">
    <property type="entry name" value="AA_TRNA_LIGASE_I"/>
    <property type="match status" value="1"/>
</dbReference>
<dbReference type="InterPro" id="IPR009080">
    <property type="entry name" value="tRNAsynth_Ia_anticodon-bd"/>
</dbReference>
<comment type="function">
    <text evidence="12">Catalyzes the attachment of valine to tRNA(Val). As ValRS can inadvertently accommodate and process structurally similar amino acids such as threonine, to avoid such errors, it has a 'posttransfer' editing activity that hydrolyzes mischarged Thr-tRNA(Val) in a tRNA-dependent manner.</text>
</comment>
<dbReference type="InterPro" id="IPR019499">
    <property type="entry name" value="Val-tRNA_synth_tRNA-bd"/>
</dbReference>
<dbReference type="Pfam" id="PF10458">
    <property type="entry name" value="Val_tRNA-synt_C"/>
    <property type="match status" value="1"/>
</dbReference>
<comment type="domain">
    <text evidence="12">ValRS has two distinct active sites: one for aminoacylation and one for editing. The misactivated threonine is translocated from the active site to the editing site.</text>
</comment>
<evidence type="ECO:0000256" key="5">
    <source>
        <dbReference type="ARBA" id="ARBA00022741"/>
    </source>
</evidence>
<gene>
    <name evidence="12" type="primary">valS</name>
    <name evidence="16" type="ORF">L288_06385</name>
</gene>
<keyword evidence="17" id="KW-1185">Reference proteome</keyword>
<keyword evidence="4 12" id="KW-0436">Ligase</keyword>
<evidence type="ECO:0000259" key="13">
    <source>
        <dbReference type="Pfam" id="PF00133"/>
    </source>
</evidence>
<evidence type="ECO:0000256" key="1">
    <source>
        <dbReference type="ARBA" id="ARBA00004496"/>
    </source>
</evidence>
<dbReference type="GO" id="GO:0004832">
    <property type="term" value="F:valine-tRNA ligase activity"/>
    <property type="evidence" value="ECO:0007669"/>
    <property type="project" value="UniProtKB-UniRule"/>
</dbReference>
<evidence type="ECO:0000259" key="14">
    <source>
        <dbReference type="Pfam" id="PF08264"/>
    </source>
</evidence>
<dbReference type="PANTHER" id="PTHR11946:SF93">
    <property type="entry name" value="VALINE--TRNA LIGASE, CHLOROPLASTIC_MITOCHONDRIAL 2"/>
    <property type="match status" value="1"/>
</dbReference>
<dbReference type="Gene3D" id="3.90.740.10">
    <property type="entry name" value="Valyl/Leucyl/Isoleucyl-tRNA synthetase, editing domain"/>
    <property type="match status" value="1"/>
</dbReference>
<dbReference type="InterPro" id="IPR013155">
    <property type="entry name" value="M/V/L/I-tRNA-synth_anticd-bd"/>
</dbReference>
<dbReference type="SUPFAM" id="SSF52374">
    <property type="entry name" value="Nucleotidylyl transferase"/>
    <property type="match status" value="1"/>
</dbReference>
<proteinExistence type="inferred from homology"/>
<dbReference type="SUPFAM" id="SSF47323">
    <property type="entry name" value="Anticodon-binding domain of a subclass of class I aminoacyl-tRNA synthetases"/>
    <property type="match status" value="1"/>
</dbReference>
<dbReference type="FunFam" id="3.40.50.620:FF:000032">
    <property type="entry name" value="Valine--tRNA ligase"/>
    <property type="match status" value="1"/>
</dbReference>
<dbReference type="FunFam" id="3.90.740.10:FF:000003">
    <property type="entry name" value="Valine--tRNA ligase"/>
    <property type="match status" value="1"/>
</dbReference>
<evidence type="ECO:0000256" key="9">
    <source>
        <dbReference type="ARBA" id="ARBA00023146"/>
    </source>
</evidence>
<dbReference type="Pfam" id="PF00133">
    <property type="entry name" value="tRNA-synt_1"/>
    <property type="match status" value="1"/>
</dbReference>
<feature type="domain" description="Aminoacyl-tRNA synthetase class Ia" evidence="13">
    <location>
        <begin position="17"/>
        <end position="596"/>
    </location>
</feature>
<dbReference type="PRINTS" id="PR00986">
    <property type="entry name" value="TRNASYNTHVAL"/>
</dbReference>
<evidence type="ECO:0000256" key="7">
    <source>
        <dbReference type="ARBA" id="ARBA00022917"/>
    </source>
</evidence>
<dbReference type="PANTHER" id="PTHR11946">
    <property type="entry name" value="VALYL-TRNA SYNTHETASES"/>
    <property type="match status" value="1"/>
</dbReference>
<dbReference type="InterPro" id="IPR037118">
    <property type="entry name" value="Val-tRNA_synth_C_sf"/>
</dbReference>
<sequence length="899" mass="101621">MTELPKTFDPAEIESRWYAHWEQNGLFRPERPDAEPFTIVNPPPNVTGSLHIGHALDNTLQDIVIRYERLRGKDALWVVGTDHAGIATQMVVERQMEARQDKRTNYTREQFIEKVWEWKAESGGAITRQLRRLGCSMDWANERFTMDEGFSRAVIKVFVELHRRGLLYRDKRLVNWDPRFRSAISDLEVETQEVKGGFWHFRYPLADGVRLADGADHIVVATTRPETMLADMAVAVHPEDPRYKDVIGKDILQPITGRRFKVIGDEHADPELGSGAVKITPGHDFNDFEVGKRAGFRPAEMLNMFDADANVIQTADGLIPERFLGLHRFRRDGVDGARELVVAEMKALGLLVPHVSKNKDGEEILSDAEPRTIQTPFGDRSGVVIEPWLTDQWYVDAEKLAVAPMQAVRDGRIEIVPRTWEKTFFNWMENIQPWCVSRQLWWGHRIPAWYDEDGNPYVAESEEEAQALAGNKKLTRDPDVLDTWFSSALWPFGTLGWPEESDTLKRHYPNDLLISGFDILFFWDARMAMQGLEFMGDVPWRKLYLHGLVRAADGQKMSKSKGNVVDPLGLIDRFGADALRFFMAAMESQGRDVKMDEKRVEGYRNFATKLWNAARFLQANGVAGSATHEAPHAQAPVNRWIVAETVATVQAIDTAMAELRFDAAANAIYHFVWDQFCDWYIELSKGQMDEETRAVAGWAFDQILVMLHPFMPFITEELWHAMGERDCDLIVARWPQALYAVDSEAQAEIDWLIRLISAMRTARTELNVPPGAKLRVVVSDASDETRRRIDRQGAALARLGRVESLSFGEEVTGGAAQIVVDEATFILPLEGVIDIAAEKARLAKALAAAEKERDALGGRLSNPAFVEKAKPEAVAKAREDHAEKTAEAEKLKAALDRLA</sequence>
<dbReference type="GO" id="GO:0005524">
    <property type="term" value="F:ATP binding"/>
    <property type="evidence" value="ECO:0007669"/>
    <property type="project" value="UniProtKB-UniRule"/>
</dbReference>
<evidence type="ECO:0000256" key="2">
    <source>
        <dbReference type="ARBA" id="ARBA00011245"/>
    </source>
</evidence>
<keyword evidence="5 12" id="KW-0547">Nucleotide-binding</keyword>
<dbReference type="PATRIC" id="fig|1329909.3.peg.1231"/>
<dbReference type="SUPFAM" id="SSF46589">
    <property type="entry name" value="tRNA-binding arm"/>
    <property type="match status" value="1"/>
</dbReference>
<evidence type="ECO:0000256" key="10">
    <source>
        <dbReference type="ARBA" id="ARBA00047552"/>
    </source>
</evidence>
<reference evidence="16 17" key="1">
    <citation type="journal article" date="2013" name="Genome Announc.">
        <title>Draft Genome Sequence of Sphingobium quisquiliarum Strain P25T, a Novel Hexachlorocyclohexane (HCH)-Degrading Bacterium Isolated from an HCH Dumpsite.</title>
        <authorList>
            <person name="Kumar Singh A."/>
            <person name="Sangwan N."/>
            <person name="Sharma A."/>
            <person name="Gupta V."/>
            <person name="Khurana J.P."/>
            <person name="Lal R."/>
        </authorList>
    </citation>
    <scope>NUCLEOTIDE SEQUENCE [LARGE SCALE GENOMIC DNA]</scope>
    <source>
        <strain evidence="16 17">P25</strain>
    </source>
</reference>
<keyword evidence="9 12" id="KW-0030">Aminoacyl-tRNA synthetase</keyword>
<dbReference type="InterPro" id="IPR014729">
    <property type="entry name" value="Rossmann-like_a/b/a_fold"/>
</dbReference>
<dbReference type="InterPro" id="IPR009008">
    <property type="entry name" value="Val/Leu/Ile-tRNA-synth_edit"/>
</dbReference>
<comment type="domain">
    <text evidence="12">The C-terminal coiled-coil domain is crucial for aminoacylation activity.</text>
</comment>
<name>T0IBS6_9SPHN</name>
<feature type="domain" description="Valyl-tRNA synthetase tRNA-binding arm" evidence="15">
    <location>
        <begin position="834"/>
        <end position="899"/>
    </location>
</feature>
<keyword evidence="3 12" id="KW-0963">Cytoplasm</keyword>
<dbReference type="GO" id="GO:0005829">
    <property type="term" value="C:cytosol"/>
    <property type="evidence" value="ECO:0007669"/>
    <property type="project" value="TreeGrafter"/>
</dbReference>